<dbReference type="AlphaFoldDB" id="A0A9N9KCB1"/>
<protein>
    <submittedName>
        <fullName evidence="2">1467_t:CDS:1</fullName>
    </submittedName>
</protein>
<accession>A0A9N9KCB1</accession>
<sequence>DKNILLYVLPSNTTHIFQPSEIPFKKLKAEYDKASDRYHIKNNLEVTKCLFAQVFGEAFYETYTPKPTYIYNTRTSKLTQLEYENKRLHEYVQRLEHPGTAPLASILKYPHSKQLSVEKKPQNRPKNFKFGTLVTAESIVKELEDRENVKQKKAKDARLRKERRAINKTNKQAQNNAKNK</sequence>
<keyword evidence="3" id="KW-1185">Reference proteome</keyword>
<proteinExistence type="predicted"/>
<dbReference type="EMBL" id="CAJVQA010049856">
    <property type="protein sequence ID" value="CAG8820962.1"/>
    <property type="molecule type" value="Genomic_DNA"/>
</dbReference>
<feature type="compositionally biased region" description="Basic and acidic residues" evidence="1">
    <location>
        <begin position="147"/>
        <end position="159"/>
    </location>
</feature>
<name>A0A9N9KCB1_9GLOM</name>
<evidence type="ECO:0000256" key="1">
    <source>
        <dbReference type="SAM" id="MobiDB-lite"/>
    </source>
</evidence>
<gene>
    <name evidence="2" type="ORF">CPELLU_LOCUS19686</name>
</gene>
<evidence type="ECO:0000313" key="2">
    <source>
        <dbReference type="EMBL" id="CAG8820962.1"/>
    </source>
</evidence>
<feature type="region of interest" description="Disordered" evidence="1">
    <location>
        <begin position="147"/>
        <end position="180"/>
    </location>
</feature>
<comment type="caution">
    <text evidence="2">The sequence shown here is derived from an EMBL/GenBank/DDBJ whole genome shotgun (WGS) entry which is preliminary data.</text>
</comment>
<evidence type="ECO:0000313" key="3">
    <source>
        <dbReference type="Proteomes" id="UP000789759"/>
    </source>
</evidence>
<dbReference type="Proteomes" id="UP000789759">
    <property type="component" value="Unassembled WGS sequence"/>
</dbReference>
<reference evidence="2" key="1">
    <citation type="submission" date="2021-06" db="EMBL/GenBank/DDBJ databases">
        <authorList>
            <person name="Kallberg Y."/>
            <person name="Tangrot J."/>
            <person name="Rosling A."/>
        </authorList>
    </citation>
    <scope>NUCLEOTIDE SEQUENCE</scope>
    <source>
        <strain evidence="2">FL966</strain>
    </source>
</reference>
<feature type="compositionally biased region" description="Low complexity" evidence="1">
    <location>
        <begin position="167"/>
        <end position="180"/>
    </location>
</feature>
<dbReference type="OrthoDB" id="2372293at2759"/>
<organism evidence="2 3">
    <name type="scientific">Cetraspora pellucida</name>
    <dbReference type="NCBI Taxonomy" id="1433469"/>
    <lineage>
        <taxon>Eukaryota</taxon>
        <taxon>Fungi</taxon>
        <taxon>Fungi incertae sedis</taxon>
        <taxon>Mucoromycota</taxon>
        <taxon>Glomeromycotina</taxon>
        <taxon>Glomeromycetes</taxon>
        <taxon>Diversisporales</taxon>
        <taxon>Gigasporaceae</taxon>
        <taxon>Cetraspora</taxon>
    </lineage>
</organism>
<feature type="non-terminal residue" evidence="2">
    <location>
        <position position="180"/>
    </location>
</feature>